<dbReference type="PANTHER" id="PTHR12349:SF4">
    <property type="entry name" value="ANKYRIN REPEAT AND LEM DOMAIN-CONTAINING PROTEIN 2"/>
    <property type="match status" value="1"/>
</dbReference>
<proteinExistence type="predicted"/>
<organism evidence="3 4">
    <name type="scientific">Homarus americanus</name>
    <name type="common">American lobster</name>
    <dbReference type="NCBI Taxonomy" id="6706"/>
    <lineage>
        <taxon>Eukaryota</taxon>
        <taxon>Metazoa</taxon>
        <taxon>Ecdysozoa</taxon>
        <taxon>Arthropoda</taxon>
        <taxon>Crustacea</taxon>
        <taxon>Multicrustacea</taxon>
        <taxon>Malacostraca</taxon>
        <taxon>Eumalacostraca</taxon>
        <taxon>Eucarida</taxon>
        <taxon>Decapoda</taxon>
        <taxon>Pleocyemata</taxon>
        <taxon>Astacidea</taxon>
        <taxon>Nephropoidea</taxon>
        <taxon>Nephropidae</taxon>
        <taxon>Homarus</taxon>
    </lineage>
</organism>
<dbReference type="InterPro" id="IPR003887">
    <property type="entry name" value="LEM_dom"/>
</dbReference>
<dbReference type="GO" id="GO:0005783">
    <property type="term" value="C:endoplasmic reticulum"/>
    <property type="evidence" value="ECO:0007669"/>
    <property type="project" value="TreeGrafter"/>
</dbReference>
<reference evidence="3" key="1">
    <citation type="journal article" date="2021" name="Sci. Adv.">
        <title>The American lobster genome reveals insights on longevity, neural, and immune adaptations.</title>
        <authorList>
            <person name="Polinski J.M."/>
            <person name="Zimin A.V."/>
            <person name="Clark K.F."/>
            <person name="Kohn A.B."/>
            <person name="Sadowski N."/>
            <person name="Timp W."/>
            <person name="Ptitsyn A."/>
            <person name="Khanna P."/>
            <person name="Romanova D.Y."/>
            <person name="Williams P."/>
            <person name="Greenwood S.J."/>
            <person name="Moroz L.L."/>
            <person name="Walt D.R."/>
            <person name="Bodnar A.G."/>
        </authorList>
    </citation>
    <scope>NUCLEOTIDE SEQUENCE</scope>
    <source>
        <strain evidence="3">GMGI-L3</strain>
    </source>
</reference>
<keyword evidence="4" id="KW-1185">Reference proteome</keyword>
<feature type="domain" description="LEM" evidence="2">
    <location>
        <begin position="9"/>
        <end position="54"/>
    </location>
</feature>
<protein>
    <submittedName>
        <fullName evidence="3">Ankyrin repeat and LEM domain-containing protein 2-like 3</fullName>
    </submittedName>
</protein>
<feature type="region of interest" description="Disordered" evidence="1">
    <location>
        <begin position="51"/>
        <end position="81"/>
    </location>
</feature>
<comment type="caution">
    <text evidence="3">The sequence shown here is derived from an EMBL/GenBank/DDBJ whole genome shotgun (WGS) entry which is preliminary data.</text>
</comment>
<dbReference type="Pfam" id="PF03020">
    <property type="entry name" value="LEM"/>
    <property type="match status" value="1"/>
</dbReference>
<dbReference type="AlphaFoldDB" id="A0A8J5JNW8"/>
<dbReference type="Gene3D" id="1.10.720.40">
    <property type="match status" value="1"/>
</dbReference>
<dbReference type="PROSITE" id="PS50954">
    <property type="entry name" value="LEM"/>
    <property type="match status" value="1"/>
</dbReference>
<name>A0A8J5JNW8_HOMAM</name>
<dbReference type="EMBL" id="JAHLQT010033114">
    <property type="protein sequence ID" value="KAG7159626.1"/>
    <property type="molecule type" value="Genomic_DNA"/>
</dbReference>
<dbReference type="CDD" id="cd12940">
    <property type="entry name" value="LEM_LAP2_LEMD1"/>
    <property type="match status" value="1"/>
</dbReference>
<dbReference type="GO" id="GO:0051721">
    <property type="term" value="F:protein phosphatase 2A binding"/>
    <property type="evidence" value="ECO:0007669"/>
    <property type="project" value="TreeGrafter"/>
</dbReference>
<sequence length="243" mass="26241">MMAEEIVKIEEISQLTDEKLKEALEHLLGKPVGPITSSNRELHEHILKRRLEGNTAETSDNNAGGGTVASGRSQKVFPEESDGSLASVQHNLEVSMFFGVFLPEAVDVTNDPENGPTVVVSQCAAAAAAGEVAGSSTSISAEKPSPYRGPKSQDLVKFRKSIEKGDAGYFNQCIDENPRYLVSSGDTPAILQEGFRYNALHMACRTNKPKFVAKNAWNLSPAAMLVYSLSANEINLSMFAHSQ</sequence>
<evidence type="ECO:0000259" key="2">
    <source>
        <dbReference type="PROSITE" id="PS50954"/>
    </source>
</evidence>
<evidence type="ECO:0000256" key="1">
    <source>
        <dbReference type="SAM" id="MobiDB-lite"/>
    </source>
</evidence>
<dbReference type="InterPro" id="IPR011015">
    <property type="entry name" value="LEM/LEM-like_dom_sf"/>
</dbReference>
<accession>A0A8J5JNW8</accession>
<dbReference type="PANTHER" id="PTHR12349">
    <property type="entry name" value="ANKYRIN REPEAT AND LEM DOMAIN-CONTAINING PROTEIN 2"/>
    <property type="match status" value="1"/>
</dbReference>
<gene>
    <name evidence="3" type="primary">Ankle2-L3</name>
    <name evidence="3" type="ORF">Hamer_G004300</name>
</gene>
<evidence type="ECO:0000313" key="3">
    <source>
        <dbReference type="EMBL" id="KAG7159626.1"/>
    </source>
</evidence>
<evidence type="ECO:0000313" key="4">
    <source>
        <dbReference type="Proteomes" id="UP000747542"/>
    </source>
</evidence>
<dbReference type="Proteomes" id="UP000747542">
    <property type="component" value="Unassembled WGS sequence"/>
</dbReference>